<proteinExistence type="predicted"/>
<organism evidence="1 2">
    <name type="scientific">Caballeronia sordidicola</name>
    <name type="common">Burkholderia sordidicola</name>
    <dbReference type="NCBI Taxonomy" id="196367"/>
    <lineage>
        <taxon>Bacteria</taxon>
        <taxon>Pseudomonadati</taxon>
        <taxon>Pseudomonadota</taxon>
        <taxon>Betaproteobacteria</taxon>
        <taxon>Burkholderiales</taxon>
        <taxon>Burkholderiaceae</taxon>
        <taxon>Caballeronia</taxon>
    </lineage>
</organism>
<accession>A0A242M7M6</accession>
<evidence type="ECO:0000313" key="2">
    <source>
        <dbReference type="Proteomes" id="UP000194546"/>
    </source>
</evidence>
<protein>
    <submittedName>
        <fullName evidence="1">Uncharacterized protein</fullName>
    </submittedName>
</protein>
<reference evidence="1 2" key="1">
    <citation type="submission" date="2017-03" db="EMBL/GenBank/DDBJ databases">
        <title>Genome analysis of strain PAMC 26510.</title>
        <authorList>
            <person name="Oh H.-M."/>
            <person name="Yang J.-A."/>
        </authorList>
    </citation>
    <scope>NUCLEOTIDE SEQUENCE [LARGE SCALE GENOMIC DNA]</scope>
    <source>
        <strain evidence="1 2">PAMC 26510</strain>
    </source>
</reference>
<dbReference type="EMBL" id="NBTY01000197">
    <property type="protein sequence ID" value="OTP67267.1"/>
    <property type="molecule type" value="Genomic_DNA"/>
</dbReference>
<comment type="caution">
    <text evidence="1">The sequence shown here is derived from an EMBL/GenBank/DDBJ whole genome shotgun (WGS) entry which is preliminary data.</text>
</comment>
<sequence length="42" mass="4597">MAADYRVGIEEVGITMKNAGGFLRPPAFFTSSFASERDRGFP</sequence>
<dbReference type="AlphaFoldDB" id="A0A242M7M6"/>
<evidence type="ECO:0000313" key="1">
    <source>
        <dbReference type="EMBL" id="OTP67267.1"/>
    </source>
</evidence>
<dbReference type="Proteomes" id="UP000194546">
    <property type="component" value="Unassembled WGS sequence"/>
</dbReference>
<gene>
    <name evidence="1" type="ORF">PAMC26510_31360</name>
</gene>
<name>A0A242M7M6_CABSO</name>